<evidence type="ECO:0000259" key="6">
    <source>
        <dbReference type="PROSITE" id="PS50893"/>
    </source>
</evidence>
<evidence type="ECO:0000313" key="7">
    <source>
        <dbReference type="EMBL" id="TFF22048.1"/>
    </source>
</evidence>
<dbReference type="AlphaFoldDB" id="A0A4Y8RHD2"/>
<feature type="compositionally biased region" description="Basic and acidic residues" evidence="5">
    <location>
        <begin position="235"/>
        <end position="248"/>
    </location>
</feature>
<organism evidence="7 8">
    <name type="scientific">Jiella endophytica</name>
    <dbReference type="NCBI Taxonomy" id="2558362"/>
    <lineage>
        <taxon>Bacteria</taxon>
        <taxon>Pseudomonadati</taxon>
        <taxon>Pseudomonadota</taxon>
        <taxon>Alphaproteobacteria</taxon>
        <taxon>Hyphomicrobiales</taxon>
        <taxon>Aurantimonadaceae</taxon>
        <taxon>Jiella</taxon>
    </lineage>
</organism>
<evidence type="ECO:0000313" key="8">
    <source>
        <dbReference type="Proteomes" id="UP000298179"/>
    </source>
</evidence>
<evidence type="ECO:0000256" key="4">
    <source>
        <dbReference type="ARBA" id="ARBA00022840"/>
    </source>
</evidence>
<comment type="similarity">
    <text evidence="1">Belongs to the ABC transporter superfamily.</text>
</comment>
<proteinExistence type="inferred from homology"/>
<evidence type="ECO:0000256" key="5">
    <source>
        <dbReference type="SAM" id="MobiDB-lite"/>
    </source>
</evidence>
<dbReference type="CDD" id="cd03293">
    <property type="entry name" value="ABC_NrtD_SsuB_transporters"/>
    <property type="match status" value="1"/>
</dbReference>
<reference evidence="7 8" key="1">
    <citation type="submission" date="2019-03" db="EMBL/GenBank/DDBJ databases">
        <title>Jiella endophytica sp. nov., a novel endophytic bacterium isolated from root of Ficus microcarpa Linn. f.</title>
        <authorList>
            <person name="Tuo L."/>
        </authorList>
    </citation>
    <scope>NUCLEOTIDE SEQUENCE [LARGE SCALE GENOMIC DNA]</scope>
    <source>
        <strain evidence="7 8">CBS5Q-3</strain>
    </source>
</reference>
<dbReference type="SMART" id="SM00382">
    <property type="entry name" value="AAA"/>
    <property type="match status" value="1"/>
</dbReference>
<protein>
    <submittedName>
        <fullName evidence="7">ABC transporter ATP-binding protein</fullName>
    </submittedName>
</protein>
<dbReference type="EMBL" id="SOZD01000004">
    <property type="protein sequence ID" value="TFF22048.1"/>
    <property type="molecule type" value="Genomic_DNA"/>
</dbReference>
<dbReference type="GO" id="GO:0016887">
    <property type="term" value="F:ATP hydrolysis activity"/>
    <property type="evidence" value="ECO:0007669"/>
    <property type="project" value="InterPro"/>
</dbReference>
<evidence type="ECO:0000256" key="2">
    <source>
        <dbReference type="ARBA" id="ARBA00022448"/>
    </source>
</evidence>
<sequence>MEAGLNPQTVKEQPARPIVLGVENASYSYRKDAAPVFSGLDLSLRAGEFVSLVGGSGVGKSTVLRCLAGLLPLDGGRLHLDVEQVEGSRRRSVVFQDSRLLPWRTVGENIAYGIEGLGLSKGERSDRIDEVLSLVNMLGYRDRWPSDLSGGQSQRVGIARALAVRPKIVLMDEPFSAVDALTRRHLQEELLGIWSERELAVLFVTHDIREATYLSDRVLVMSGSPAMVVHDEPMGRRSRNRIHEDKAQEAAAGRISAAMGGTDGEGI</sequence>
<accession>A0A4Y8RHD2</accession>
<dbReference type="InterPro" id="IPR027417">
    <property type="entry name" value="P-loop_NTPase"/>
</dbReference>
<dbReference type="PANTHER" id="PTHR42788">
    <property type="entry name" value="TAURINE IMPORT ATP-BINDING PROTEIN-RELATED"/>
    <property type="match status" value="1"/>
</dbReference>
<feature type="region of interest" description="Disordered" evidence="5">
    <location>
        <begin position="235"/>
        <end position="267"/>
    </location>
</feature>
<keyword evidence="4 7" id="KW-0067">ATP-binding</keyword>
<dbReference type="OrthoDB" id="9802264at2"/>
<dbReference type="PANTHER" id="PTHR42788:SF13">
    <property type="entry name" value="ALIPHATIC SULFONATES IMPORT ATP-BINDING PROTEIN SSUB"/>
    <property type="match status" value="1"/>
</dbReference>
<feature type="domain" description="ABC transporter" evidence="6">
    <location>
        <begin position="20"/>
        <end position="248"/>
    </location>
</feature>
<dbReference type="Pfam" id="PF00005">
    <property type="entry name" value="ABC_tran"/>
    <property type="match status" value="1"/>
</dbReference>
<evidence type="ECO:0000256" key="3">
    <source>
        <dbReference type="ARBA" id="ARBA00022741"/>
    </source>
</evidence>
<keyword evidence="8" id="KW-1185">Reference proteome</keyword>
<name>A0A4Y8RHD2_9HYPH</name>
<dbReference type="Gene3D" id="3.40.50.300">
    <property type="entry name" value="P-loop containing nucleotide triphosphate hydrolases"/>
    <property type="match status" value="1"/>
</dbReference>
<evidence type="ECO:0000256" key="1">
    <source>
        <dbReference type="ARBA" id="ARBA00005417"/>
    </source>
</evidence>
<comment type="caution">
    <text evidence="7">The sequence shown here is derived from an EMBL/GenBank/DDBJ whole genome shotgun (WGS) entry which is preliminary data.</text>
</comment>
<dbReference type="GO" id="GO:0005524">
    <property type="term" value="F:ATP binding"/>
    <property type="evidence" value="ECO:0007669"/>
    <property type="project" value="UniProtKB-KW"/>
</dbReference>
<dbReference type="InterPro" id="IPR003593">
    <property type="entry name" value="AAA+_ATPase"/>
</dbReference>
<gene>
    <name evidence="7" type="ORF">E3C22_15490</name>
</gene>
<dbReference type="Proteomes" id="UP000298179">
    <property type="component" value="Unassembled WGS sequence"/>
</dbReference>
<dbReference type="InterPro" id="IPR050166">
    <property type="entry name" value="ABC_transporter_ATP-bind"/>
</dbReference>
<dbReference type="InterPro" id="IPR003439">
    <property type="entry name" value="ABC_transporter-like_ATP-bd"/>
</dbReference>
<dbReference type="PROSITE" id="PS50893">
    <property type="entry name" value="ABC_TRANSPORTER_2"/>
    <property type="match status" value="1"/>
</dbReference>
<dbReference type="SUPFAM" id="SSF52540">
    <property type="entry name" value="P-loop containing nucleoside triphosphate hydrolases"/>
    <property type="match status" value="1"/>
</dbReference>
<dbReference type="PROSITE" id="PS00211">
    <property type="entry name" value="ABC_TRANSPORTER_1"/>
    <property type="match status" value="1"/>
</dbReference>
<keyword evidence="2" id="KW-0813">Transport</keyword>
<dbReference type="InterPro" id="IPR017871">
    <property type="entry name" value="ABC_transporter-like_CS"/>
</dbReference>
<keyword evidence="3" id="KW-0547">Nucleotide-binding</keyword>